<organism evidence="3 4">
    <name type="scientific">Tanacetum coccineum</name>
    <dbReference type="NCBI Taxonomy" id="301880"/>
    <lineage>
        <taxon>Eukaryota</taxon>
        <taxon>Viridiplantae</taxon>
        <taxon>Streptophyta</taxon>
        <taxon>Embryophyta</taxon>
        <taxon>Tracheophyta</taxon>
        <taxon>Spermatophyta</taxon>
        <taxon>Magnoliopsida</taxon>
        <taxon>eudicotyledons</taxon>
        <taxon>Gunneridae</taxon>
        <taxon>Pentapetalae</taxon>
        <taxon>asterids</taxon>
        <taxon>campanulids</taxon>
        <taxon>Asterales</taxon>
        <taxon>Asteraceae</taxon>
        <taxon>Asteroideae</taxon>
        <taxon>Anthemideae</taxon>
        <taxon>Anthemidinae</taxon>
        <taxon>Tanacetum</taxon>
    </lineage>
</organism>
<reference evidence="3" key="1">
    <citation type="journal article" date="2022" name="Int. J. Mol. Sci.">
        <title>Draft Genome of Tanacetum Coccineum: Genomic Comparison of Closely Related Tanacetum-Family Plants.</title>
        <authorList>
            <person name="Yamashiro T."/>
            <person name="Shiraishi A."/>
            <person name="Nakayama K."/>
            <person name="Satake H."/>
        </authorList>
    </citation>
    <scope>NUCLEOTIDE SEQUENCE</scope>
</reference>
<evidence type="ECO:0000313" key="3">
    <source>
        <dbReference type="EMBL" id="GJS64966.1"/>
    </source>
</evidence>
<feature type="domain" description="Integrase zinc-binding" evidence="2">
    <location>
        <begin position="467"/>
        <end position="522"/>
    </location>
</feature>
<accession>A0ABQ4XJE4</accession>
<dbReference type="Gene3D" id="3.30.420.10">
    <property type="entry name" value="Ribonuclease H-like superfamily/Ribonuclease H"/>
    <property type="match status" value="1"/>
</dbReference>
<dbReference type="Proteomes" id="UP001151760">
    <property type="component" value="Unassembled WGS sequence"/>
</dbReference>
<keyword evidence="3" id="KW-0695">RNA-directed DNA polymerase</keyword>
<proteinExistence type="predicted"/>
<protein>
    <submittedName>
        <fullName evidence="3">Reverse transcriptase domain-containing protein</fullName>
    </submittedName>
</protein>
<dbReference type="InterPro" id="IPR052160">
    <property type="entry name" value="Gypsy_RT_Integrase-like"/>
</dbReference>
<name>A0ABQ4XJE4_9ASTR</name>
<dbReference type="Gene3D" id="1.10.340.70">
    <property type="match status" value="1"/>
</dbReference>
<dbReference type="InterPro" id="IPR036397">
    <property type="entry name" value="RNaseH_sf"/>
</dbReference>
<keyword evidence="4" id="KW-1185">Reference proteome</keyword>
<dbReference type="GO" id="GO:0003964">
    <property type="term" value="F:RNA-directed DNA polymerase activity"/>
    <property type="evidence" value="ECO:0007669"/>
    <property type="project" value="UniProtKB-KW"/>
</dbReference>
<evidence type="ECO:0000256" key="1">
    <source>
        <dbReference type="SAM" id="MobiDB-lite"/>
    </source>
</evidence>
<evidence type="ECO:0000313" key="4">
    <source>
        <dbReference type="Proteomes" id="UP001151760"/>
    </source>
</evidence>
<feature type="compositionally biased region" description="Polar residues" evidence="1">
    <location>
        <begin position="250"/>
        <end position="270"/>
    </location>
</feature>
<keyword evidence="3" id="KW-0548">Nucleotidyltransferase</keyword>
<comment type="caution">
    <text evidence="3">The sequence shown here is derived from an EMBL/GenBank/DDBJ whole genome shotgun (WGS) entry which is preliminary data.</text>
</comment>
<evidence type="ECO:0000259" key="2">
    <source>
        <dbReference type="Pfam" id="PF17921"/>
    </source>
</evidence>
<keyword evidence="3" id="KW-0808">Transferase</keyword>
<dbReference type="Pfam" id="PF17921">
    <property type="entry name" value="Integrase_H2C2"/>
    <property type="match status" value="1"/>
</dbReference>
<sequence length="729" mass="84445">MSSPKNSLSELSKKPKLSVRPVWRKKFNYCNSSNVDEVDIPTPMPKPPSPCNELSKESSSIAPSNHALPQPHSPPLIDPYVDVVLQANQNHNETLMTSNNVYFIASFILKYRAYGESTVFGEPPCPFDYPMRRLTMEEMLAKFIDEGRREHEEMEIFIKEFRTTNELLLKTQSNLLSELKIEVNELSKVVSNVLIPKNEVKRVTTRGGKMTSEVTRSKEINETGINKNEPPIFEQDVQEKPHDDDEKNKSSSISERTTQPLIKPQQSSIPFPNRVRKEKDEALQRKFLENLKQLDTNISFIEALVQIPKYAKYLKSLQTNKSRLEEACTETINERCSALLLNELPSKQNDPMSFTIPCQVFEKPKEAEDLAADHSSRFQKPHIEVLTKRKITDKFSDEHLMELKSKSNNDEPWYADFVNYIVGKVVPPNRTFEKRKRFFSQVKTYFLEEPYAFKVCADNIMRKCVAESETLEILAHCHSGPTSGHHSANITAKKVFESGFYWPSVFKDANEYVRRCDACQRSGNLSSRNEMPQNNIQVEVQALPTNDARVVVKFLRSLFVRAIKRILERSVRYNPKGWSEKLNDALWAFRTAYKTPTGYTPFRLVYGKACHLPVEIEHRAHWALKQCNMDLTLASEIRLMQLNELAELRDGAYENTRIYKERTKKWHDSRLHGDKDFKVGDKVLLYNSRLKMDRFSFKVNGERLKKYYRGDIDKEDDEVIELENDATRS</sequence>
<dbReference type="InterPro" id="IPR041588">
    <property type="entry name" value="Integrase_H2C2"/>
</dbReference>
<gene>
    <name evidence="3" type="ORF">Tco_0679530</name>
</gene>
<feature type="compositionally biased region" description="Basic and acidic residues" evidence="1">
    <location>
        <begin position="237"/>
        <end position="249"/>
    </location>
</feature>
<feature type="region of interest" description="Disordered" evidence="1">
    <location>
        <begin position="36"/>
        <end position="72"/>
    </location>
</feature>
<dbReference type="PANTHER" id="PTHR47266">
    <property type="entry name" value="ENDONUCLEASE-RELATED"/>
    <property type="match status" value="1"/>
</dbReference>
<dbReference type="EMBL" id="BQNB010009542">
    <property type="protein sequence ID" value="GJS64966.1"/>
    <property type="molecule type" value="Genomic_DNA"/>
</dbReference>
<reference evidence="3" key="2">
    <citation type="submission" date="2022-01" db="EMBL/GenBank/DDBJ databases">
        <authorList>
            <person name="Yamashiro T."/>
            <person name="Shiraishi A."/>
            <person name="Satake H."/>
            <person name="Nakayama K."/>
        </authorList>
    </citation>
    <scope>NUCLEOTIDE SEQUENCE</scope>
</reference>
<feature type="region of interest" description="Disordered" evidence="1">
    <location>
        <begin position="205"/>
        <end position="271"/>
    </location>
</feature>